<gene>
    <name evidence="8" type="ORF">PCAL00307_LOCUS21542</name>
    <name evidence="9" type="ORF">PECAL_1P17870</name>
</gene>
<feature type="site" description="Lowers pKa of active site Tyr" evidence="6">
    <location>
        <position position="80"/>
    </location>
</feature>
<dbReference type="GO" id="GO:0016491">
    <property type="term" value="F:oxidoreductase activity"/>
    <property type="evidence" value="ECO:0007669"/>
    <property type="project" value="UniProtKB-KW"/>
</dbReference>
<dbReference type="Gene3D" id="3.20.20.100">
    <property type="entry name" value="NADP-dependent oxidoreductase domain"/>
    <property type="match status" value="1"/>
</dbReference>
<accession>A0A7S4A7C7</accession>
<evidence type="ECO:0000313" key="9">
    <source>
        <dbReference type="EMBL" id="CAH0365349.1"/>
    </source>
</evidence>
<dbReference type="InterPro" id="IPR023210">
    <property type="entry name" value="NADP_OxRdtase_dom"/>
</dbReference>
<evidence type="ECO:0000256" key="6">
    <source>
        <dbReference type="PIRSR" id="PIRSR000097-3"/>
    </source>
</evidence>
<comment type="similarity">
    <text evidence="1">Belongs to the aldo/keto reductase family.</text>
</comment>
<evidence type="ECO:0000256" key="4">
    <source>
        <dbReference type="PIRSR" id="PIRSR000097-1"/>
    </source>
</evidence>
<keyword evidence="10" id="KW-1185">Reference proteome</keyword>
<evidence type="ECO:0000259" key="7">
    <source>
        <dbReference type="Pfam" id="PF00248"/>
    </source>
</evidence>
<keyword evidence="3" id="KW-0560">Oxidoreductase</keyword>
<dbReference type="PROSITE" id="PS00798">
    <property type="entry name" value="ALDOKETO_REDUCTASE_1"/>
    <property type="match status" value="1"/>
</dbReference>
<dbReference type="EMBL" id="CAKKNE010000001">
    <property type="protein sequence ID" value="CAH0365349.1"/>
    <property type="molecule type" value="Genomic_DNA"/>
</dbReference>
<dbReference type="InterPro" id="IPR036812">
    <property type="entry name" value="NAD(P)_OxRdtase_dom_sf"/>
</dbReference>
<evidence type="ECO:0000256" key="2">
    <source>
        <dbReference type="ARBA" id="ARBA00022857"/>
    </source>
</evidence>
<evidence type="ECO:0000256" key="1">
    <source>
        <dbReference type="ARBA" id="ARBA00007905"/>
    </source>
</evidence>
<evidence type="ECO:0000256" key="3">
    <source>
        <dbReference type="ARBA" id="ARBA00023002"/>
    </source>
</evidence>
<dbReference type="Proteomes" id="UP000789595">
    <property type="component" value="Unassembled WGS sequence"/>
</dbReference>
<keyword evidence="2" id="KW-0521">NADP</keyword>
<feature type="binding site" evidence="5">
    <location>
        <position position="113"/>
    </location>
    <ligand>
        <name>substrate</name>
    </ligand>
</feature>
<name>A0A7S4A7C7_9STRA</name>
<dbReference type="SUPFAM" id="SSF51430">
    <property type="entry name" value="NAD(P)-linked oxidoreductase"/>
    <property type="match status" value="1"/>
</dbReference>
<dbReference type="OrthoDB" id="416253at2759"/>
<dbReference type="AlphaFoldDB" id="A0A7S4A7C7"/>
<evidence type="ECO:0000313" key="8">
    <source>
        <dbReference type="EMBL" id="CAE0706092.1"/>
    </source>
</evidence>
<dbReference type="FunFam" id="3.20.20.100:FF:000006">
    <property type="entry name" value="Aldo-keto reductase family 1 member A1"/>
    <property type="match status" value="1"/>
</dbReference>
<dbReference type="InterPro" id="IPR020471">
    <property type="entry name" value="AKR"/>
</dbReference>
<dbReference type="Pfam" id="PF00248">
    <property type="entry name" value="Aldo_ket_red"/>
    <property type="match status" value="1"/>
</dbReference>
<dbReference type="PRINTS" id="PR00069">
    <property type="entry name" value="ALDKETRDTASE"/>
</dbReference>
<dbReference type="InterPro" id="IPR018170">
    <property type="entry name" value="Aldo/ket_reductase_CS"/>
</dbReference>
<dbReference type="PROSITE" id="PS00062">
    <property type="entry name" value="ALDOKETO_REDUCTASE_2"/>
    <property type="match status" value="1"/>
</dbReference>
<sequence>MAQDATLTLNSGQAMPVIGLGTWQAPAGQVGAAVKAALEGGYRHIDCAAIYGNEAEIGAVFAEAFASGLVKREDLFVTSKLWNSEHSPENVRPALEVTLKELRLDYLDLYLIHWPQCFAKESEGNRSIPKNDDGSIKYDLATPSQKTWAALEQCVDAGLTRSIGLSNFNSEQIAGICDGARIQPAVLQVEIHPYHSQQPLVAFCQARNIVVTAYSPLGTGAVIDGSTVVGNPVLKEIGEKYGKSSAQVAICWLASRGLVVIPKSVTPARVLQNREVKFELSAEDIAKVDALNKDCRNGWGGPLSADGSPRDIAHPLYPFGAGRPAF</sequence>
<dbReference type="EMBL" id="HBIW01024959">
    <property type="protein sequence ID" value="CAE0706092.1"/>
    <property type="molecule type" value="Transcribed_RNA"/>
</dbReference>
<evidence type="ECO:0000256" key="5">
    <source>
        <dbReference type="PIRSR" id="PIRSR000097-2"/>
    </source>
</evidence>
<protein>
    <recommendedName>
        <fullName evidence="7">NADP-dependent oxidoreductase domain-containing protein</fullName>
    </recommendedName>
</protein>
<proteinExistence type="inferred from homology"/>
<reference evidence="8" key="1">
    <citation type="submission" date="2021-01" db="EMBL/GenBank/DDBJ databases">
        <authorList>
            <person name="Corre E."/>
            <person name="Pelletier E."/>
            <person name="Niang G."/>
            <person name="Scheremetjew M."/>
            <person name="Finn R."/>
            <person name="Kale V."/>
            <person name="Holt S."/>
            <person name="Cochrane G."/>
            <person name="Meng A."/>
            <person name="Brown T."/>
            <person name="Cohen L."/>
        </authorList>
    </citation>
    <scope>NUCLEOTIDE SEQUENCE</scope>
    <source>
        <strain evidence="8">CCMP1756</strain>
    </source>
</reference>
<feature type="domain" description="NADP-dependent oxidoreductase" evidence="7">
    <location>
        <begin position="18"/>
        <end position="292"/>
    </location>
</feature>
<reference evidence="9" key="2">
    <citation type="submission" date="2021-11" db="EMBL/GenBank/DDBJ databases">
        <authorList>
            <consortium name="Genoscope - CEA"/>
            <person name="William W."/>
        </authorList>
    </citation>
    <scope>NUCLEOTIDE SEQUENCE</scope>
</reference>
<feature type="active site" description="Proton donor" evidence="4">
    <location>
        <position position="51"/>
    </location>
</feature>
<evidence type="ECO:0000313" key="10">
    <source>
        <dbReference type="Proteomes" id="UP000789595"/>
    </source>
</evidence>
<organism evidence="8">
    <name type="scientific">Pelagomonas calceolata</name>
    <dbReference type="NCBI Taxonomy" id="35677"/>
    <lineage>
        <taxon>Eukaryota</taxon>
        <taxon>Sar</taxon>
        <taxon>Stramenopiles</taxon>
        <taxon>Ochrophyta</taxon>
        <taxon>Pelagophyceae</taxon>
        <taxon>Pelagomonadales</taxon>
        <taxon>Pelagomonadaceae</taxon>
        <taxon>Pelagomonas</taxon>
    </lineage>
</organism>
<dbReference type="PANTHER" id="PTHR11732">
    <property type="entry name" value="ALDO/KETO REDUCTASE"/>
    <property type="match status" value="1"/>
</dbReference>
<dbReference type="PIRSF" id="PIRSF000097">
    <property type="entry name" value="AKR"/>
    <property type="match status" value="1"/>
</dbReference>